<dbReference type="CDD" id="cd17646">
    <property type="entry name" value="A_NRPS_AB3403-like"/>
    <property type="match status" value="1"/>
</dbReference>
<dbReference type="SUPFAM" id="SSF52777">
    <property type="entry name" value="CoA-dependent acyltransferases"/>
    <property type="match status" value="4"/>
</dbReference>
<dbReference type="Gene3D" id="3.40.50.980">
    <property type="match status" value="6"/>
</dbReference>
<keyword evidence="2" id="KW-0596">Phosphopantetheine</keyword>
<dbReference type="Pfam" id="PF00668">
    <property type="entry name" value="Condensation"/>
    <property type="match status" value="2"/>
</dbReference>
<dbReference type="Gene3D" id="3.30.300.30">
    <property type="match status" value="3"/>
</dbReference>
<feature type="domain" description="Carrier" evidence="4">
    <location>
        <begin position="2799"/>
        <end position="2874"/>
    </location>
</feature>
<dbReference type="PROSITE" id="PS50075">
    <property type="entry name" value="CARRIER"/>
    <property type="match status" value="3"/>
</dbReference>
<dbReference type="Gene3D" id="2.30.38.10">
    <property type="entry name" value="Luciferase, Domain 3"/>
    <property type="match status" value="3"/>
</dbReference>
<dbReference type="SUPFAM" id="SSF56801">
    <property type="entry name" value="Acetyl-CoA synthetase-like"/>
    <property type="match status" value="3"/>
</dbReference>
<dbReference type="PANTHER" id="PTHR45527">
    <property type="entry name" value="NONRIBOSOMAL PEPTIDE SYNTHETASE"/>
    <property type="match status" value="1"/>
</dbReference>
<dbReference type="InterPro" id="IPR006162">
    <property type="entry name" value="Ppantetheine_attach_site"/>
</dbReference>
<evidence type="ECO:0000256" key="1">
    <source>
        <dbReference type="ARBA" id="ARBA00001957"/>
    </source>
</evidence>
<keyword evidence="6" id="KW-1185">Reference proteome</keyword>
<dbReference type="InterPro" id="IPR036736">
    <property type="entry name" value="ACP-like_sf"/>
</dbReference>
<dbReference type="PROSITE" id="PS00455">
    <property type="entry name" value="AMP_BINDING"/>
    <property type="match status" value="3"/>
</dbReference>
<sequence length="2899" mass="322542">MTSNIREALIHSLFEAQVQRSPSAIAVTCEQGQLTYQALNARANQLARHLQTLGVGPDVLVGLCVDRSLEMLVGILAILKAGGAYVPLDPAYPKERLAWMLEDSQVSVLLAQTGTLSSLPDHHLHVLCLDADWETIAHYDVENLASQATAANLAYIIYTSGSTGKPKGVMIEHRSLVNYTQAVIDAYEMTDRDRVLQFASISFDASAEEIYPCLCIGATLVLRSEFMLASVSTFLQACETWKLSVLSLPTAYWHEVTARLDDRLTMPANLRLVIIGGEKALSTRLALWQQQVAKRIRLLNTYGPTESTIIATLYDLSEVAIDPTAELPIGKAIANIQTYVLDQYLQSVPPGDPGELCIGGAGLARGYLNRPDLTAEKFIPNPFLNCGGCFPTPHSPLPTPIFYRTGDLVRQLPDGNLEYLGRIDDQVKIRGFRIELGELEALLRQHPQVETAVVMAREDIPGDKQLVAYVVPKAGSCEPLMLQLRVFMQEKLPAYMVPAAFVPLETLPLTVNGKIDRRALPAPNPTTIESTKYIPPNTTTETQLVSIWAEVLKLERVSITDNFFELGGHSLLGTQVVSRIRDVFQMELPLRHLFNAPTIAALAEHLDAMGIERSHVNTIHPLSRTENLPLSFAQQRLWFLDQLVPNSAFYNIPQALRLNGSLNLAALEQSLSEIVQRHESLRTTFVASEGQPFQVIAPTLRVPLCVMDLRSLPQHERKAIAQNHVIEAAQQPFDLAQGALFRCHLWQVDEAEYILLLTMHHIISDGWSIGVLIQELAALYEAYALDRSSTLPKLAIQYADFAQWQRQWMQHHGLDQLAYWKQQLAGAPAVMELPTDYPRPSVQTFRGGVQSFLLPAALNQSIEQLSRQMGVTPFMTLLAAFQLLLYRYTRQPDVVVGSPIANRHRAEVEALIGFFINTLVLRTDLSGNPTVLDLLKRVREVALEAYAHQDLPFEQLVDALQPARNLSHTPLFQVMFVLQNAPTPSLELADVTLHPLQLENGARLDLTIAVENAEQGLAQFDLTLSLEYTEHGLLGIWEYNAELFHADTIARMADHYQTLLEGMVAYPERRLSELPILTTTEQTLLAAWNKANAAYTTDLCIHEQFEAQVKQSPHAIAVVFHQTQLTYQELNDHANQLAHYLQQLGVKPESLVGLCVERSPEMIVGLLGILKAGRAYVPLDPTYPEERIAAMVNDSQVEVLLTQAKWLATLPEANTPIVCLDRDWTTIAQQPCGNLIHHVQPNHLAYVIYTSGSTGKPKGVMIEHRSLVNFTQAAIATYEITARDRVLQFASISFDTAAEEIYPCLTTGGTLVLRTDEMFGSVATFLHQCQALNLTVLDLPTAYWHQLTTQLASARLKLPESLRLVIIGGEAALPAQVTTWNAYVGDYPKLMNTYGPTETTIVATAASLSHLSITDKTTIPIGRPLSNVQVYVLDQDLQPVPIGVPGELHIGGAGLARGYLNRPELTTEKFIPNPFLEPGNASSTPHSPLPTPRLYKTGDLVRFRPDGNLEYFGRLDQQVKVRGFRVELGEIESALGQHPDVQEAVVLASDDAQGNKRLVAYVVSNLIPDRVPMQIPCRVESGDRTLELCTEDLSVGGICFVDAPDDWQHGQPVQLCLQLPSTSEPMFLEGLIAWNREQRLGIQLNLTSDQQALLQQAVHHLLEAQGFLRTLQRTLTANVRQFLQAKLPDYMIPSAYMLVMALPMTPNGKIDRKALPAFNQTTAAETGFVTPRTAVEEVMAGIWAEVLGLEQVSTHANFFELGGHSLLGVQIISRLRTIFQVDLPLRSLFETPTIASLTQYLETESTRNDQQTAPPLLPVQRDRSLPLSFSQEMMWVLAQLQPDVPYYNHTFTLRWSGSLNQIALEQALQEIVRRHEIWRTTYTSVDGLPIQVVQAATKFTMHRIDLQDLPEAERESEAIRQVTEEVQRPFDLGSDLLLRSTLVQDTETDYQLFITLHHISYDGLSLYIFLQELDTLYAAFHAGKPSPLPELPIQYADYAVWQRRWLQPDVLEPHLAYWKQQLADLPTLQLPTDYPSLANPTFAGGSHSLAFSKALTDKLKALCRKESVTLFITLQAAFQTLLARYTGQTDIPVGFITAGRDRPELENVLGFFANFLVLRSDLSGNPTFRELLVRVREVALAAYTHQHVPFQKLVEVARSDRRLGQNPLYQVMLLLDPPLSDDTAGWTVQYPSPVDNGTVTCDLLITLSEGADGLTGQLSYSTELFSAETIARMAGHFQTLLEGIVTNPDETLAALPLLTIDEQQQLQTWNQTQVDYPLDICLHQWVEAQVELTPDTIAVSFEGQQLTYQELNERANQLAHYLQTLGVQPDVLVGICVDRSLEMVIGLLAILKAGGAYVPFDPSYPSERLAFMLDDAQVPLLLTQAHLVDRLPPHSAQTLCLDTDWQQINQGSKHNPESNVTADHLAYVIYTSGSTGKPKGAMNTHRGICNRLLWMQDEYQLDGNDRVLQKTPFSFDVSVWEFFWTLISGARLVVARPEGHKDPAYLVQLIAGQQVTTLHFVPSMLRVFLEEPDVARCGSLRHVICSGEALPVDLQTRFFERCQAQLHNLYGPTEAAVDVTFWHCQPEDQQRSVPIGRPIANTEMHILDAQLQPVPIGITGELYIGGVNVARGYLNRPALTAERFLPDPFFKPGKKHPTPPSPLPTPHLYKTGDLARYRPDGAIDYLGRIDHQVKLRGFRIELGEIETVLAQHPTVQTAIVIDREAALGDKQLVAYVVALPGQTIVPHDLQAFLHQQLPEYMVPTAVVTLNALPVNANGKLDRKALPAPEQMPSEHPFVGPQTLTDKALASIWQDVLGLEQISIHDNFLELGGHSLLATQVVSRSRSLFQVDVSLRHLFESPTIAAFATVIEQLQSSDSPVPTIGAISRSTRRVKRSSLQ</sequence>
<organism evidence="5 6">
    <name type="scientific">Stenomitos frigidus AS-A4</name>
    <dbReference type="NCBI Taxonomy" id="2933935"/>
    <lineage>
        <taxon>Bacteria</taxon>
        <taxon>Bacillati</taxon>
        <taxon>Cyanobacteriota</taxon>
        <taxon>Cyanophyceae</taxon>
        <taxon>Leptolyngbyales</taxon>
        <taxon>Leptolyngbyaceae</taxon>
        <taxon>Stenomitos</taxon>
    </lineage>
</organism>
<dbReference type="Gene3D" id="3.30.559.30">
    <property type="entry name" value="Nonribosomal peptide synthetase, condensation domain"/>
    <property type="match status" value="2"/>
</dbReference>
<dbReference type="SUPFAM" id="SSF47336">
    <property type="entry name" value="ACP-like"/>
    <property type="match status" value="3"/>
</dbReference>
<name>A0ABV0KPX7_9CYAN</name>
<dbReference type="InterPro" id="IPR010071">
    <property type="entry name" value="AA_adenyl_dom"/>
</dbReference>
<dbReference type="Pfam" id="PF13193">
    <property type="entry name" value="AMP-binding_C"/>
    <property type="match status" value="3"/>
</dbReference>
<dbReference type="InterPro" id="IPR020806">
    <property type="entry name" value="PKS_PP-bd"/>
</dbReference>
<dbReference type="NCBIfam" id="TIGR01733">
    <property type="entry name" value="AA-adenyl-dom"/>
    <property type="match status" value="3"/>
</dbReference>
<dbReference type="SMART" id="SM00823">
    <property type="entry name" value="PKS_PP"/>
    <property type="match status" value="3"/>
</dbReference>
<dbReference type="Gene3D" id="3.30.559.10">
    <property type="entry name" value="Chloramphenicol acetyltransferase-like domain"/>
    <property type="match status" value="2"/>
</dbReference>
<dbReference type="InterPro" id="IPR025110">
    <property type="entry name" value="AMP-bd_C"/>
</dbReference>
<comment type="caution">
    <text evidence="5">The sequence shown here is derived from an EMBL/GenBank/DDBJ whole genome shotgun (WGS) entry which is preliminary data.</text>
</comment>
<dbReference type="InterPro" id="IPR009875">
    <property type="entry name" value="PilZ_domain"/>
</dbReference>
<comment type="cofactor">
    <cofactor evidence="1">
        <name>pantetheine 4'-phosphate</name>
        <dbReference type="ChEBI" id="CHEBI:47942"/>
    </cofactor>
</comment>
<reference evidence="5 6" key="1">
    <citation type="submission" date="2022-04" db="EMBL/GenBank/DDBJ databases">
        <title>Positive selection, recombination, and allopatry shape intraspecific diversity of widespread and dominant cyanobacteria.</title>
        <authorList>
            <person name="Wei J."/>
            <person name="Shu W."/>
            <person name="Hu C."/>
        </authorList>
    </citation>
    <scope>NUCLEOTIDE SEQUENCE [LARGE SCALE GENOMIC DNA]</scope>
    <source>
        <strain evidence="5 6">AS-A4</strain>
    </source>
</reference>
<evidence type="ECO:0000313" key="5">
    <source>
        <dbReference type="EMBL" id="MEP1061301.1"/>
    </source>
</evidence>
<proteinExistence type="predicted"/>
<dbReference type="Pfam" id="PF07238">
    <property type="entry name" value="PilZ"/>
    <property type="match status" value="1"/>
</dbReference>
<dbReference type="InterPro" id="IPR009081">
    <property type="entry name" value="PP-bd_ACP"/>
</dbReference>
<dbReference type="Pfam" id="PF00501">
    <property type="entry name" value="AMP-binding"/>
    <property type="match status" value="3"/>
</dbReference>
<evidence type="ECO:0000256" key="3">
    <source>
        <dbReference type="ARBA" id="ARBA00022553"/>
    </source>
</evidence>
<dbReference type="PANTHER" id="PTHR45527:SF1">
    <property type="entry name" value="FATTY ACID SYNTHASE"/>
    <property type="match status" value="1"/>
</dbReference>
<dbReference type="InterPro" id="IPR045851">
    <property type="entry name" value="AMP-bd_C_sf"/>
</dbReference>
<gene>
    <name evidence="5" type="ORF">NDI38_22985</name>
</gene>
<dbReference type="InterPro" id="IPR020845">
    <property type="entry name" value="AMP-binding_CS"/>
</dbReference>
<dbReference type="InterPro" id="IPR000873">
    <property type="entry name" value="AMP-dep_synth/lig_dom"/>
</dbReference>
<dbReference type="InterPro" id="IPR023213">
    <property type="entry name" value="CAT-like_dom_sf"/>
</dbReference>
<evidence type="ECO:0000256" key="2">
    <source>
        <dbReference type="ARBA" id="ARBA00022450"/>
    </source>
</evidence>
<protein>
    <submittedName>
        <fullName evidence="5">Non-ribosomal peptide synthetase</fullName>
    </submittedName>
</protein>
<accession>A0ABV0KPX7</accession>
<dbReference type="Pfam" id="PF00550">
    <property type="entry name" value="PP-binding"/>
    <property type="match status" value="3"/>
</dbReference>
<dbReference type="Gene3D" id="2.40.10.220">
    <property type="entry name" value="predicted glycosyltransferase like domains"/>
    <property type="match status" value="1"/>
</dbReference>
<dbReference type="SUPFAM" id="SSF141371">
    <property type="entry name" value="PilZ domain-like"/>
    <property type="match status" value="1"/>
</dbReference>
<evidence type="ECO:0000313" key="6">
    <source>
        <dbReference type="Proteomes" id="UP001476950"/>
    </source>
</evidence>
<dbReference type="EMBL" id="JAMPLM010000031">
    <property type="protein sequence ID" value="MEP1061301.1"/>
    <property type="molecule type" value="Genomic_DNA"/>
</dbReference>
<feature type="domain" description="Carrier" evidence="4">
    <location>
        <begin position="1730"/>
        <end position="1805"/>
    </location>
</feature>
<dbReference type="CDD" id="cd19531">
    <property type="entry name" value="LCL_NRPS-like"/>
    <property type="match status" value="2"/>
</dbReference>
<feature type="domain" description="Carrier" evidence="4">
    <location>
        <begin position="535"/>
        <end position="610"/>
    </location>
</feature>
<evidence type="ECO:0000259" key="4">
    <source>
        <dbReference type="PROSITE" id="PS50075"/>
    </source>
</evidence>
<dbReference type="Proteomes" id="UP001476950">
    <property type="component" value="Unassembled WGS sequence"/>
</dbReference>
<dbReference type="Gene3D" id="1.10.1200.10">
    <property type="entry name" value="ACP-like"/>
    <property type="match status" value="3"/>
</dbReference>
<keyword evidence="3" id="KW-0597">Phosphoprotein</keyword>
<dbReference type="InterPro" id="IPR001242">
    <property type="entry name" value="Condensation_dom"/>
</dbReference>
<dbReference type="RefSeq" id="WP_190449400.1">
    <property type="nucleotide sequence ID" value="NZ_JAMPLM010000031.1"/>
</dbReference>
<dbReference type="PROSITE" id="PS00012">
    <property type="entry name" value="PHOSPHOPANTETHEINE"/>
    <property type="match status" value="2"/>
</dbReference>
<dbReference type="NCBIfam" id="NF003417">
    <property type="entry name" value="PRK04813.1"/>
    <property type="match status" value="4"/>
</dbReference>